<dbReference type="HOGENOM" id="CLU_000445_88_16_4"/>
<keyword evidence="7" id="KW-1185">Reference proteome</keyword>
<keyword evidence="3" id="KW-0010">Activator</keyword>
<feature type="domain" description="HTH araC/xylS-type" evidence="5">
    <location>
        <begin position="174"/>
        <end position="269"/>
    </location>
</feature>
<evidence type="ECO:0000256" key="1">
    <source>
        <dbReference type="ARBA" id="ARBA00023015"/>
    </source>
</evidence>
<accession>A0A0B6S2L2</accession>
<dbReference type="InterPro" id="IPR050204">
    <property type="entry name" value="AraC_XylS_family_regulators"/>
</dbReference>
<organism evidence="6 7">
    <name type="scientific">Burkholderia plantarii</name>
    <dbReference type="NCBI Taxonomy" id="41899"/>
    <lineage>
        <taxon>Bacteria</taxon>
        <taxon>Pseudomonadati</taxon>
        <taxon>Pseudomonadota</taxon>
        <taxon>Betaproteobacteria</taxon>
        <taxon>Burkholderiales</taxon>
        <taxon>Burkholderiaceae</taxon>
        <taxon>Burkholderia</taxon>
    </lineage>
</organism>
<name>A0A0B6S2L2_BURPL</name>
<dbReference type="GO" id="GO:0043565">
    <property type="term" value="F:sequence-specific DNA binding"/>
    <property type="evidence" value="ECO:0007669"/>
    <property type="project" value="InterPro"/>
</dbReference>
<dbReference type="KEGG" id="bgp:BGL_2c18120"/>
<gene>
    <name evidence="6" type="ORF">BGL_2c18120</name>
</gene>
<dbReference type="InterPro" id="IPR014710">
    <property type="entry name" value="RmlC-like_jellyroll"/>
</dbReference>
<dbReference type="PANTHER" id="PTHR46796">
    <property type="entry name" value="HTH-TYPE TRANSCRIPTIONAL ACTIVATOR RHAS-RELATED"/>
    <property type="match status" value="1"/>
</dbReference>
<reference evidence="7" key="1">
    <citation type="submission" date="2011-03" db="EMBL/GenBank/DDBJ databases">
        <authorList>
            <person name="Voget S."/>
            <person name="Streit W.R."/>
            <person name="Jaeger K.E."/>
            <person name="Daniel R."/>
        </authorList>
    </citation>
    <scope>NUCLEOTIDE SEQUENCE [LARGE SCALE GENOMIC DNA]</scope>
    <source>
        <strain evidence="7">PG1</strain>
    </source>
</reference>
<dbReference type="Gene3D" id="2.60.120.10">
    <property type="entry name" value="Jelly Rolls"/>
    <property type="match status" value="1"/>
</dbReference>
<evidence type="ECO:0000313" key="7">
    <source>
        <dbReference type="Proteomes" id="UP000031838"/>
    </source>
</evidence>
<dbReference type="InterPro" id="IPR020449">
    <property type="entry name" value="Tscrpt_reg_AraC-type_HTH"/>
</dbReference>
<dbReference type="InterPro" id="IPR037923">
    <property type="entry name" value="HTH-like"/>
</dbReference>
<keyword evidence="4" id="KW-0804">Transcription</keyword>
<dbReference type="PROSITE" id="PS01124">
    <property type="entry name" value="HTH_ARAC_FAMILY_2"/>
    <property type="match status" value="1"/>
</dbReference>
<dbReference type="InterPro" id="IPR003313">
    <property type="entry name" value="AraC-bd"/>
</dbReference>
<dbReference type="AlphaFoldDB" id="A0A0B6S2L2"/>
<evidence type="ECO:0000259" key="5">
    <source>
        <dbReference type="PROSITE" id="PS01124"/>
    </source>
</evidence>
<dbReference type="PROSITE" id="PS00041">
    <property type="entry name" value="HTH_ARAC_FAMILY_1"/>
    <property type="match status" value="1"/>
</dbReference>
<evidence type="ECO:0000256" key="2">
    <source>
        <dbReference type="ARBA" id="ARBA00023125"/>
    </source>
</evidence>
<dbReference type="InterPro" id="IPR009057">
    <property type="entry name" value="Homeodomain-like_sf"/>
</dbReference>
<dbReference type="SUPFAM" id="SSF46689">
    <property type="entry name" value="Homeodomain-like"/>
    <property type="match status" value="2"/>
</dbReference>
<dbReference type="Gene3D" id="1.10.10.60">
    <property type="entry name" value="Homeodomain-like"/>
    <property type="match status" value="2"/>
</dbReference>
<dbReference type="EMBL" id="CP002581">
    <property type="protein sequence ID" value="AJK49878.1"/>
    <property type="molecule type" value="Genomic_DNA"/>
</dbReference>
<keyword evidence="1" id="KW-0805">Transcription regulation</keyword>
<dbReference type="PRINTS" id="PR00032">
    <property type="entry name" value="HTHARAC"/>
</dbReference>
<proteinExistence type="predicted"/>
<evidence type="ECO:0000313" key="6">
    <source>
        <dbReference type="EMBL" id="AJK49878.1"/>
    </source>
</evidence>
<dbReference type="Proteomes" id="UP000031838">
    <property type="component" value="Chromosome 2"/>
</dbReference>
<evidence type="ECO:0000256" key="4">
    <source>
        <dbReference type="ARBA" id="ARBA00023163"/>
    </source>
</evidence>
<dbReference type="InterPro" id="IPR018062">
    <property type="entry name" value="HTH_AraC-typ_CS"/>
</dbReference>
<dbReference type="PANTHER" id="PTHR46796:SF2">
    <property type="entry name" value="TRANSCRIPTIONAL REGULATORY PROTEIN"/>
    <property type="match status" value="1"/>
</dbReference>
<dbReference type="Pfam" id="PF02311">
    <property type="entry name" value="AraC_binding"/>
    <property type="match status" value="1"/>
</dbReference>
<keyword evidence="2" id="KW-0238">DNA-binding</keyword>
<dbReference type="GO" id="GO:0003700">
    <property type="term" value="F:DNA-binding transcription factor activity"/>
    <property type="evidence" value="ECO:0007669"/>
    <property type="project" value="InterPro"/>
</dbReference>
<dbReference type="Pfam" id="PF12833">
    <property type="entry name" value="HTH_18"/>
    <property type="match status" value="1"/>
</dbReference>
<dbReference type="SMART" id="SM00342">
    <property type="entry name" value="HTH_ARAC"/>
    <property type="match status" value="1"/>
</dbReference>
<protein>
    <submittedName>
        <fullName evidence="6">Transcriptional regulator AraC family</fullName>
    </submittedName>
</protein>
<reference evidence="6 7" key="2">
    <citation type="journal article" date="2016" name="Appl. Microbiol. Biotechnol.">
        <title>Mutations improving production and secretion of extracellular lipase by Burkholderia glumae PG1.</title>
        <authorList>
            <person name="Knapp A."/>
            <person name="Voget S."/>
            <person name="Gao R."/>
            <person name="Zaburannyi N."/>
            <person name="Krysciak D."/>
            <person name="Breuer M."/>
            <person name="Hauer B."/>
            <person name="Streit W.R."/>
            <person name="Muller R."/>
            <person name="Daniel R."/>
            <person name="Jaeger K.E."/>
        </authorList>
    </citation>
    <scope>NUCLEOTIDE SEQUENCE [LARGE SCALE GENOMIC DNA]</scope>
    <source>
        <strain evidence="6 7">PG1</strain>
    </source>
</reference>
<dbReference type="SUPFAM" id="SSF51215">
    <property type="entry name" value="Regulatory protein AraC"/>
    <property type="match status" value="1"/>
</dbReference>
<evidence type="ECO:0000256" key="3">
    <source>
        <dbReference type="ARBA" id="ARBA00023159"/>
    </source>
</evidence>
<dbReference type="OrthoDB" id="3631840at2"/>
<sequence>MKDRVEYTRSRDVPGLVLGDARFSDFRFDRHYHLDFHVGVITEGVQRQQFAGRTVLLGPGSVSIMPPGEVHDGTRVGDGAYTLKTFRLPTELMASVIEELSGRPGEPALRGVALDDPSLARRLGGLHAALRVERGEAALGVQSAWLVLLERLFAASGALTPREVGGALPAAQWARVRDYCEAHLADKITLDELAALCGVDRFVFLKLFKRTTAMTPHAWLVRLRLERACLMLHRGTQSIAEVAQAVGFYDQSHFNRAFRRAFGCAPSRY</sequence>
<dbReference type="RefSeq" id="WP_042628248.1">
    <property type="nucleotide sequence ID" value="NZ_CP002581.1"/>
</dbReference>
<dbReference type="InterPro" id="IPR018060">
    <property type="entry name" value="HTH_AraC"/>
</dbReference>